<keyword evidence="2 5" id="KW-0812">Transmembrane</keyword>
<feature type="transmembrane region" description="Helical" evidence="5">
    <location>
        <begin position="45"/>
        <end position="64"/>
    </location>
</feature>
<keyword evidence="4 5" id="KW-0472">Membrane</keyword>
<dbReference type="AlphaFoldDB" id="A0A1G9Z5W8"/>
<comment type="subcellular location">
    <subcellularLocation>
        <location evidence="1">Membrane</location>
        <topology evidence="1">Multi-pass membrane protein</topology>
    </subcellularLocation>
</comment>
<proteinExistence type="predicted"/>
<evidence type="ECO:0000313" key="7">
    <source>
        <dbReference type="Proteomes" id="UP000198541"/>
    </source>
</evidence>
<keyword evidence="3 5" id="KW-1133">Transmembrane helix</keyword>
<accession>A0A1G9Z5W8</accession>
<protein>
    <submittedName>
        <fullName evidence="6">DoxX-like family protein</fullName>
    </submittedName>
</protein>
<gene>
    <name evidence="6" type="ORF">SAMN05216355_10125</name>
</gene>
<reference evidence="7" key="1">
    <citation type="submission" date="2016-10" db="EMBL/GenBank/DDBJ databases">
        <authorList>
            <person name="Varghese N."/>
            <person name="Submissions S."/>
        </authorList>
    </citation>
    <scope>NUCLEOTIDE SEQUENCE [LARGE SCALE GENOMIC DNA]</scope>
    <source>
        <strain evidence="7">DSM 27982</strain>
    </source>
</reference>
<feature type="transmembrane region" description="Helical" evidence="5">
    <location>
        <begin position="6"/>
        <end position="24"/>
    </location>
</feature>
<evidence type="ECO:0000256" key="2">
    <source>
        <dbReference type="ARBA" id="ARBA00022692"/>
    </source>
</evidence>
<evidence type="ECO:0000256" key="4">
    <source>
        <dbReference type="ARBA" id="ARBA00023136"/>
    </source>
</evidence>
<dbReference type="GO" id="GO:0016020">
    <property type="term" value="C:membrane"/>
    <property type="evidence" value="ECO:0007669"/>
    <property type="project" value="UniProtKB-SubCell"/>
</dbReference>
<dbReference type="EMBL" id="FNIM01000001">
    <property type="protein sequence ID" value="SDN16938.1"/>
    <property type="molecule type" value="Genomic_DNA"/>
</dbReference>
<keyword evidence="7" id="KW-1185">Reference proteome</keyword>
<feature type="transmembrane region" description="Helical" evidence="5">
    <location>
        <begin position="70"/>
        <end position="91"/>
    </location>
</feature>
<dbReference type="InterPro" id="IPR032808">
    <property type="entry name" value="DoxX"/>
</dbReference>
<dbReference type="RefSeq" id="WP_086615108.1">
    <property type="nucleotide sequence ID" value="NZ_FNIM01000001.1"/>
</dbReference>
<sequence>MTLLPHFPWLVVLLAVVLLGDATLSLRPPAFIRNCLTGVGFPRQWWWTLIVIKVLAAVGLLIGLRVPGVALAANTGVICYFLCAVVAHVRAGFMGRELWINCLGMLTLATATAIASFVG</sequence>
<organism evidence="6 7">
    <name type="scientific">Actinomyces ruminicola</name>
    <dbReference type="NCBI Taxonomy" id="332524"/>
    <lineage>
        <taxon>Bacteria</taxon>
        <taxon>Bacillati</taxon>
        <taxon>Actinomycetota</taxon>
        <taxon>Actinomycetes</taxon>
        <taxon>Actinomycetales</taxon>
        <taxon>Actinomycetaceae</taxon>
        <taxon>Actinomyces</taxon>
    </lineage>
</organism>
<feature type="transmembrane region" description="Helical" evidence="5">
    <location>
        <begin position="98"/>
        <end position="118"/>
    </location>
</feature>
<dbReference type="Proteomes" id="UP000198541">
    <property type="component" value="Unassembled WGS sequence"/>
</dbReference>
<evidence type="ECO:0000256" key="5">
    <source>
        <dbReference type="SAM" id="Phobius"/>
    </source>
</evidence>
<name>A0A1G9Z5W8_9ACTO</name>
<evidence type="ECO:0000313" key="6">
    <source>
        <dbReference type="EMBL" id="SDN16938.1"/>
    </source>
</evidence>
<evidence type="ECO:0000256" key="3">
    <source>
        <dbReference type="ARBA" id="ARBA00022989"/>
    </source>
</evidence>
<evidence type="ECO:0000256" key="1">
    <source>
        <dbReference type="ARBA" id="ARBA00004141"/>
    </source>
</evidence>
<dbReference type="Pfam" id="PF13564">
    <property type="entry name" value="DoxX_2"/>
    <property type="match status" value="1"/>
</dbReference>